<dbReference type="InterPro" id="IPR033341">
    <property type="entry name" value="SKA3"/>
</dbReference>
<feature type="region of interest" description="Disordered" evidence="14">
    <location>
        <begin position="107"/>
        <end position="164"/>
    </location>
</feature>
<feature type="compositionally biased region" description="Polar residues" evidence="14">
    <location>
        <begin position="346"/>
        <end position="359"/>
    </location>
</feature>
<dbReference type="GeneID" id="100368675"/>
<evidence type="ECO:0000256" key="12">
    <source>
        <dbReference type="ARBA" id="ARBA00023328"/>
    </source>
</evidence>
<dbReference type="RefSeq" id="XP_006816093.1">
    <property type="nucleotide sequence ID" value="XM_006816030.1"/>
</dbReference>
<organism evidence="15 16">
    <name type="scientific">Saccoglossus kowalevskii</name>
    <name type="common">Acorn worm</name>
    <dbReference type="NCBI Taxonomy" id="10224"/>
    <lineage>
        <taxon>Eukaryota</taxon>
        <taxon>Metazoa</taxon>
        <taxon>Hemichordata</taxon>
        <taxon>Enteropneusta</taxon>
        <taxon>Harrimaniidae</taxon>
        <taxon>Saccoglossus</taxon>
    </lineage>
</organism>
<sequence>MNNRKDENLFARLRRIAIDVKKQSVELQAIIEKPCSERDSSNVSAELTLRDMLKEVKNINNDLRCKIIELRDDEVSFDNILAASKVMYHYLQNNYHQTESFLHQYGYKQRKKSEPRNKSQVEDSEEDKENEKPSAQSQIHKNSVVEVHQETKVFQTPPRSQIPEKDELCTPKLEDFGLSRTTLTQLARMKNPDLRSPVNDNSDVHARIHNDDNAPMSLPLDDTTVTISDCPPIVTASNVHHETQRICGTPRNQILKEDKLSTPKLEDFGFSREALDLISGKEVPAVYNTPAMTSHVNVVNHDMQQQPRFYTDVDQHQYTQHKPPDDLEHSGILMTPGLWGGKHTPTETPEPSQRGHSNNLDSHKELLMLTPGLLKISGVKRGKDKMKSKSALGKLSAKPSNDVESPVPPVFMTPGMKQIKGKQTLPQYPLQSTINKEEYRVTPTAPELQSYAISAPTRTPSPFMMTTVEAEDVPEPEAPEITTWIQPLPQEPERLVRESTCDLEPPKLLSFIVTNDHHNTKACTRIPQSIAVGKHKTQTDGRYISPITQQEYAQINDYLQRILTLQQCNEVVSKINALASSNGSGGHYIRSRELDLLNLGPHTNVLVLLLVRLQRIHMEKKTPTGESAYYIL</sequence>
<feature type="coiled-coil region" evidence="13">
    <location>
        <begin position="42"/>
        <end position="73"/>
    </location>
</feature>
<reference evidence="16" key="1">
    <citation type="submission" date="2025-08" db="UniProtKB">
        <authorList>
            <consortium name="RefSeq"/>
        </authorList>
    </citation>
    <scope>IDENTIFICATION</scope>
    <source>
        <tissue evidence="16">Testes</tissue>
    </source>
</reference>
<feature type="compositionally biased region" description="Basic and acidic residues" evidence="14">
    <location>
        <begin position="112"/>
        <end position="121"/>
    </location>
</feature>
<evidence type="ECO:0000256" key="9">
    <source>
        <dbReference type="ARBA" id="ARBA00022838"/>
    </source>
</evidence>
<keyword evidence="9" id="KW-0995">Kinetochore</keyword>
<keyword evidence="5" id="KW-0963">Cytoplasm</keyword>
<evidence type="ECO:0000256" key="13">
    <source>
        <dbReference type="SAM" id="Coils"/>
    </source>
</evidence>
<keyword evidence="10" id="KW-0206">Cytoskeleton</keyword>
<evidence type="ECO:0000256" key="4">
    <source>
        <dbReference type="ARBA" id="ARBA00022454"/>
    </source>
</evidence>
<evidence type="ECO:0000313" key="15">
    <source>
        <dbReference type="Proteomes" id="UP000694865"/>
    </source>
</evidence>
<gene>
    <name evidence="16" type="primary">LOC100368675</name>
</gene>
<evidence type="ECO:0000256" key="2">
    <source>
        <dbReference type="ARBA" id="ARBA00004629"/>
    </source>
</evidence>
<evidence type="ECO:0000256" key="10">
    <source>
        <dbReference type="ARBA" id="ARBA00023212"/>
    </source>
</evidence>
<dbReference type="Gene3D" id="6.10.250.1400">
    <property type="match status" value="1"/>
</dbReference>
<keyword evidence="12" id="KW-0137">Centromere</keyword>
<feature type="compositionally biased region" description="Low complexity" evidence="14">
    <location>
        <begin position="390"/>
        <end position="400"/>
    </location>
</feature>
<evidence type="ECO:0000256" key="7">
    <source>
        <dbReference type="ARBA" id="ARBA00022701"/>
    </source>
</evidence>
<evidence type="ECO:0000256" key="3">
    <source>
        <dbReference type="ARBA" id="ARBA00007716"/>
    </source>
</evidence>
<dbReference type="PANTHER" id="PTHR48118:SF1">
    <property type="entry name" value="SPINDLE AND KINETOCHORE-ASSOCIATED PROTEIN 3"/>
    <property type="match status" value="1"/>
</dbReference>
<keyword evidence="4" id="KW-0158">Chromosome</keyword>
<evidence type="ECO:0000256" key="11">
    <source>
        <dbReference type="ARBA" id="ARBA00023306"/>
    </source>
</evidence>
<feature type="region of interest" description="Disordered" evidence="14">
    <location>
        <begin position="390"/>
        <end position="409"/>
    </location>
</feature>
<evidence type="ECO:0000256" key="5">
    <source>
        <dbReference type="ARBA" id="ARBA00022490"/>
    </source>
</evidence>
<evidence type="ECO:0000256" key="6">
    <source>
        <dbReference type="ARBA" id="ARBA00022618"/>
    </source>
</evidence>
<keyword evidence="7" id="KW-0493">Microtubule</keyword>
<proteinExistence type="inferred from homology"/>
<accession>A0ABM0M7V2</accession>
<keyword evidence="15" id="KW-1185">Reference proteome</keyword>
<comment type="similarity">
    <text evidence="3">Belongs to the SKA3 family.</text>
</comment>
<keyword evidence="11" id="KW-0131">Cell cycle</keyword>
<keyword evidence="6" id="KW-0132">Cell division</keyword>
<evidence type="ECO:0000256" key="1">
    <source>
        <dbReference type="ARBA" id="ARBA00004186"/>
    </source>
</evidence>
<dbReference type="PANTHER" id="PTHR48118">
    <property type="entry name" value="SPINDLE AND KINETOCHORE-ASSOCIATED PROTEIN 3"/>
    <property type="match status" value="1"/>
</dbReference>
<keyword evidence="8" id="KW-0498">Mitosis</keyword>
<dbReference type="Proteomes" id="UP000694865">
    <property type="component" value="Unplaced"/>
</dbReference>
<evidence type="ECO:0000256" key="14">
    <source>
        <dbReference type="SAM" id="MobiDB-lite"/>
    </source>
</evidence>
<name>A0ABM0M7V2_SACKO</name>
<feature type="region of interest" description="Disordered" evidence="14">
    <location>
        <begin position="318"/>
        <end position="359"/>
    </location>
</feature>
<evidence type="ECO:0000256" key="8">
    <source>
        <dbReference type="ARBA" id="ARBA00022776"/>
    </source>
</evidence>
<evidence type="ECO:0000313" key="16">
    <source>
        <dbReference type="RefSeq" id="XP_006816093.1"/>
    </source>
</evidence>
<protein>
    <submittedName>
        <fullName evidence="16">Uncharacterized protein LOC100368675</fullName>
    </submittedName>
</protein>
<keyword evidence="13" id="KW-0175">Coiled coil</keyword>
<comment type="subcellular location">
    <subcellularLocation>
        <location evidence="2">Chromosome</location>
        <location evidence="2">Centromere</location>
        <location evidence="2">Kinetochore</location>
    </subcellularLocation>
    <subcellularLocation>
        <location evidence="1">Cytoplasm</location>
        <location evidence="1">Cytoskeleton</location>
        <location evidence="1">Spindle</location>
    </subcellularLocation>
</comment>